<dbReference type="AlphaFoldDB" id="A0A3N4IX58"/>
<proteinExistence type="predicted"/>
<evidence type="ECO:0000313" key="2">
    <source>
        <dbReference type="Proteomes" id="UP000276215"/>
    </source>
</evidence>
<name>A0A3N4IX58_9PEZI</name>
<sequence>MVRFDVPRGLFFVDMCGGLVGHHNLYVARDSSLFDGDWRESNSKNNELRFSSFHRSFSFRVLTTHPNGRPFYLRRIHIAINTECGFFPGGVGEHQETTMDGREERNIEIQNTDLFFSFTNFFLFFF</sequence>
<gene>
    <name evidence="1" type="ORF">L873DRAFT_839840</name>
</gene>
<protein>
    <submittedName>
        <fullName evidence="1">Uncharacterized protein</fullName>
    </submittedName>
</protein>
<accession>A0A3N4IX58</accession>
<dbReference type="EMBL" id="ML120673">
    <property type="protein sequence ID" value="RPA88790.1"/>
    <property type="molecule type" value="Genomic_DNA"/>
</dbReference>
<dbReference type="Proteomes" id="UP000276215">
    <property type="component" value="Unassembled WGS sequence"/>
</dbReference>
<organism evidence="1 2">
    <name type="scientific">Choiromyces venosus 120613-1</name>
    <dbReference type="NCBI Taxonomy" id="1336337"/>
    <lineage>
        <taxon>Eukaryota</taxon>
        <taxon>Fungi</taxon>
        <taxon>Dikarya</taxon>
        <taxon>Ascomycota</taxon>
        <taxon>Pezizomycotina</taxon>
        <taxon>Pezizomycetes</taxon>
        <taxon>Pezizales</taxon>
        <taxon>Tuberaceae</taxon>
        <taxon>Choiromyces</taxon>
    </lineage>
</organism>
<evidence type="ECO:0000313" key="1">
    <source>
        <dbReference type="EMBL" id="RPA88790.1"/>
    </source>
</evidence>
<reference evidence="1 2" key="1">
    <citation type="journal article" date="2018" name="Nat. Ecol. Evol.">
        <title>Pezizomycetes genomes reveal the molecular basis of ectomycorrhizal truffle lifestyle.</title>
        <authorList>
            <person name="Murat C."/>
            <person name="Payen T."/>
            <person name="Noel B."/>
            <person name="Kuo A."/>
            <person name="Morin E."/>
            <person name="Chen J."/>
            <person name="Kohler A."/>
            <person name="Krizsan K."/>
            <person name="Balestrini R."/>
            <person name="Da Silva C."/>
            <person name="Montanini B."/>
            <person name="Hainaut M."/>
            <person name="Levati E."/>
            <person name="Barry K.W."/>
            <person name="Belfiori B."/>
            <person name="Cichocki N."/>
            <person name="Clum A."/>
            <person name="Dockter R.B."/>
            <person name="Fauchery L."/>
            <person name="Guy J."/>
            <person name="Iotti M."/>
            <person name="Le Tacon F."/>
            <person name="Lindquist E.A."/>
            <person name="Lipzen A."/>
            <person name="Malagnac F."/>
            <person name="Mello A."/>
            <person name="Molinier V."/>
            <person name="Miyauchi S."/>
            <person name="Poulain J."/>
            <person name="Riccioni C."/>
            <person name="Rubini A."/>
            <person name="Sitrit Y."/>
            <person name="Splivallo R."/>
            <person name="Traeger S."/>
            <person name="Wang M."/>
            <person name="Zifcakova L."/>
            <person name="Wipf D."/>
            <person name="Zambonelli A."/>
            <person name="Paolocci F."/>
            <person name="Nowrousian M."/>
            <person name="Ottonello S."/>
            <person name="Baldrian P."/>
            <person name="Spatafora J.W."/>
            <person name="Henrissat B."/>
            <person name="Nagy L.G."/>
            <person name="Aury J.M."/>
            <person name="Wincker P."/>
            <person name="Grigoriev I.V."/>
            <person name="Bonfante P."/>
            <person name="Martin F.M."/>
        </authorList>
    </citation>
    <scope>NUCLEOTIDE SEQUENCE [LARGE SCALE GENOMIC DNA]</scope>
    <source>
        <strain evidence="1 2">120613-1</strain>
    </source>
</reference>
<keyword evidence="2" id="KW-1185">Reference proteome</keyword>